<dbReference type="Gene3D" id="1.10.10.10">
    <property type="entry name" value="Winged helix-like DNA-binding domain superfamily/Winged helix DNA-binding domain"/>
    <property type="match status" value="1"/>
</dbReference>
<name>A0ABV4GVC9_9ACTN</name>
<keyword evidence="3" id="KW-0804">Transcription</keyword>
<proteinExistence type="predicted"/>
<comment type="caution">
    <text evidence="5">The sequence shown here is derived from an EMBL/GenBank/DDBJ whole genome shotgun (WGS) entry which is preliminary data.</text>
</comment>
<dbReference type="InterPro" id="IPR036390">
    <property type="entry name" value="WH_DNA-bd_sf"/>
</dbReference>
<feature type="domain" description="HTH gntR-type" evidence="4">
    <location>
        <begin position="7"/>
        <end position="74"/>
    </location>
</feature>
<evidence type="ECO:0000256" key="2">
    <source>
        <dbReference type="ARBA" id="ARBA00023125"/>
    </source>
</evidence>
<organism evidence="5 6">
    <name type="scientific">Kineococcus halophytocola</name>
    <dbReference type="NCBI Taxonomy" id="3234027"/>
    <lineage>
        <taxon>Bacteria</taxon>
        <taxon>Bacillati</taxon>
        <taxon>Actinomycetota</taxon>
        <taxon>Actinomycetes</taxon>
        <taxon>Kineosporiales</taxon>
        <taxon>Kineosporiaceae</taxon>
        <taxon>Kineococcus</taxon>
    </lineage>
</organism>
<sequence>MHAQRRGGARERAYAQLRADVLDGELPPGAVLAELEQSARLGVSRTPVREAFAQLVHDGLARPVGGRGLVVAPLDPADLDQLYDVREALEVKAARLAARAPGRAVFARFADRFGHAAALVGTGELDRYYALTAEFDAAVDEAVVNPWLVRALSDVRTHLVRIRRLARHDPARLLAAASEHQLIAEALAAGDADLAAHAVHVHLHRSRTHFKAHLNTPSHHQHQHDEESA</sequence>
<keyword evidence="1" id="KW-0805">Transcription regulation</keyword>
<evidence type="ECO:0000256" key="1">
    <source>
        <dbReference type="ARBA" id="ARBA00023015"/>
    </source>
</evidence>
<evidence type="ECO:0000256" key="3">
    <source>
        <dbReference type="ARBA" id="ARBA00023163"/>
    </source>
</evidence>
<keyword evidence="2" id="KW-0238">DNA-binding</keyword>
<reference evidence="5 6" key="1">
    <citation type="submission" date="2024-07" db="EMBL/GenBank/DDBJ databases">
        <authorList>
            <person name="Thanompreechachai J."/>
            <person name="Duangmal K."/>
        </authorList>
    </citation>
    <scope>NUCLEOTIDE SEQUENCE [LARGE SCALE GENOMIC DNA]</scope>
    <source>
        <strain evidence="5 6">LSe6-4</strain>
    </source>
</reference>
<dbReference type="Proteomes" id="UP001565927">
    <property type="component" value="Unassembled WGS sequence"/>
</dbReference>
<gene>
    <name evidence="5" type="ORF">AB2L27_00605</name>
</gene>
<dbReference type="PANTHER" id="PTHR43537:SF49">
    <property type="entry name" value="TRANSCRIPTIONAL REGULATORY PROTEIN"/>
    <property type="match status" value="1"/>
</dbReference>
<dbReference type="InterPro" id="IPR036388">
    <property type="entry name" value="WH-like_DNA-bd_sf"/>
</dbReference>
<dbReference type="InterPro" id="IPR008920">
    <property type="entry name" value="TF_FadR/GntR_C"/>
</dbReference>
<dbReference type="CDD" id="cd07377">
    <property type="entry name" value="WHTH_GntR"/>
    <property type="match status" value="1"/>
</dbReference>
<evidence type="ECO:0000313" key="6">
    <source>
        <dbReference type="Proteomes" id="UP001565927"/>
    </source>
</evidence>
<dbReference type="InterPro" id="IPR011711">
    <property type="entry name" value="GntR_C"/>
</dbReference>
<dbReference type="InterPro" id="IPR000524">
    <property type="entry name" value="Tscrpt_reg_HTH_GntR"/>
</dbReference>
<dbReference type="SUPFAM" id="SSF46785">
    <property type="entry name" value="Winged helix' DNA-binding domain"/>
    <property type="match status" value="1"/>
</dbReference>
<dbReference type="Gene3D" id="1.20.120.530">
    <property type="entry name" value="GntR ligand-binding domain-like"/>
    <property type="match status" value="1"/>
</dbReference>
<protein>
    <submittedName>
        <fullName evidence="5">GntR family transcriptional regulator</fullName>
    </submittedName>
</protein>
<dbReference type="PROSITE" id="PS50949">
    <property type="entry name" value="HTH_GNTR"/>
    <property type="match status" value="1"/>
</dbReference>
<dbReference type="SUPFAM" id="SSF48008">
    <property type="entry name" value="GntR ligand-binding domain-like"/>
    <property type="match status" value="1"/>
</dbReference>
<evidence type="ECO:0000259" key="4">
    <source>
        <dbReference type="PROSITE" id="PS50949"/>
    </source>
</evidence>
<dbReference type="EMBL" id="JBGFTU010000001">
    <property type="protein sequence ID" value="MEZ0163260.1"/>
    <property type="molecule type" value="Genomic_DNA"/>
</dbReference>
<dbReference type="SMART" id="SM00895">
    <property type="entry name" value="FCD"/>
    <property type="match status" value="1"/>
</dbReference>
<dbReference type="SMART" id="SM00345">
    <property type="entry name" value="HTH_GNTR"/>
    <property type="match status" value="1"/>
</dbReference>
<dbReference type="PANTHER" id="PTHR43537">
    <property type="entry name" value="TRANSCRIPTIONAL REGULATOR, GNTR FAMILY"/>
    <property type="match status" value="1"/>
</dbReference>
<dbReference type="Pfam" id="PF00392">
    <property type="entry name" value="GntR"/>
    <property type="match status" value="1"/>
</dbReference>
<dbReference type="RefSeq" id="WP_370439512.1">
    <property type="nucleotide sequence ID" value="NZ_JBGFTU010000001.1"/>
</dbReference>
<dbReference type="Pfam" id="PF07729">
    <property type="entry name" value="FCD"/>
    <property type="match status" value="1"/>
</dbReference>
<accession>A0ABV4GVC9</accession>
<evidence type="ECO:0000313" key="5">
    <source>
        <dbReference type="EMBL" id="MEZ0163260.1"/>
    </source>
</evidence>
<keyword evidence="6" id="KW-1185">Reference proteome</keyword>